<reference evidence="2" key="1">
    <citation type="submission" date="2020-06" db="EMBL/GenBank/DDBJ databases">
        <title>Insight into the genomes of haloalkaliphilic bacilli from Kenyan soda lakes.</title>
        <authorList>
            <person name="Mwirichia R."/>
            <person name="Villamizar G.C."/>
            <person name="Poehlein A."/>
            <person name="Mugweru J."/>
            <person name="Kipnyargis A."/>
            <person name="Kiplimo D."/>
            <person name="Orwa P."/>
            <person name="Daniel R."/>
        </authorList>
    </citation>
    <scope>NUCLEOTIDE SEQUENCE</scope>
    <source>
        <strain evidence="2">B1096_S55</strain>
    </source>
</reference>
<dbReference type="AlphaFoldDB" id="A0A9Q4B3D9"/>
<feature type="region of interest" description="Disordered" evidence="1">
    <location>
        <begin position="1"/>
        <end position="21"/>
    </location>
</feature>
<dbReference type="InterPro" id="IPR025437">
    <property type="entry name" value="YfhE-like"/>
</dbReference>
<evidence type="ECO:0000313" key="2">
    <source>
        <dbReference type="EMBL" id="MCR6097225.1"/>
    </source>
</evidence>
<protein>
    <submittedName>
        <fullName evidence="2">YfhE family protein</fullName>
    </submittedName>
</protein>
<name>A0A9Q4B3D9_SALAG</name>
<organism evidence="2 3">
    <name type="scientific">Salipaludibacillus agaradhaerens</name>
    <name type="common">Bacillus agaradhaerens</name>
    <dbReference type="NCBI Taxonomy" id="76935"/>
    <lineage>
        <taxon>Bacteria</taxon>
        <taxon>Bacillati</taxon>
        <taxon>Bacillota</taxon>
        <taxon>Bacilli</taxon>
        <taxon>Bacillales</taxon>
        <taxon>Bacillaceae</taxon>
    </lineage>
</organism>
<evidence type="ECO:0000256" key="1">
    <source>
        <dbReference type="SAM" id="MobiDB-lite"/>
    </source>
</evidence>
<evidence type="ECO:0000313" key="3">
    <source>
        <dbReference type="Proteomes" id="UP001057753"/>
    </source>
</evidence>
<dbReference type="EMBL" id="JABXYM010000001">
    <property type="protein sequence ID" value="MCR6097225.1"/>
    <property type="molecule type" value="Genomic_DNA"/>
</dbReference>
<keyword evidence="3" id="KW-1185">Reference proteome</keyword>
<dbReference type="Proteomes" id="UP001057753">
    <property type="component" value="Unassembled WGS sequence"/>
</dbReference>
<feature type="compositionally biased region" description="Basic residues" evidence="1">
    <location>
        <begin position="1"/>
        <end position="12"/>
    </location>
</feature>
<proteinExistence type="predicted"/>
<accession>A0A9Q4B3D9</accession>
<dbReference type="RefSeq" id="WP_095995535.1">
    <property type="nucleotide sequence ID" value="NZ_JABXYM010000001.1"/>
</dbReference>
<gene>
    <name evidence="2" type="ORF">HXA33_11790</name>
</gene>
<dbReference type="Pfam" id="PF14152">
    <property type="entry name" value="YfhE"/>
    <property type="match status" value="1"/>
</dbReference>
<comment type="caution">
    <text evidence="2">The sequence shown here is derived from an EMBL/GenBank/DDBJ whole genome shotgun (WGS) entry which is preliminary data.</text>
</comment>
<sequence length="43" mass="4905">MATDAKKRKTRAEKRLTSRALEMAHQSDFKAADKAFSKHKSNL</sequence>